<proteinExistence type="predicted"/>
<feature type="region of interest" description="Disordered" evidence="1">
    <location>
        <begin position="1"/>
        <end position="25"/>
    </location>
</feature>
<evidence type="ECO:0000313" key="3">
    <source>
        <dbReference type="Proteomes" id="UP000499080"/>
    </source>
</evidence>
<keyword evidence="3" id="KW-1185">Reference proteome</keyword>
<sequence>MTKTPPEPTLSSSSGSRTPAGRNINTLCTPKPSLVLSVHRPFTWVIRWMVLTSLSTTMFGQLTIHEGIFRSRLLSGYYVSSRFSNNRQDNTCNDRSKHRTYRLVYNVPVTTQASSDWMCLRSMDKTPLTITFQARNPRLQRITT</sequence>
<evidence type="ECO:0000313" key="2">
    <source>
        <dbReference type="EMBL" id="GBN45325.1"/>
    </source>
</evidence>
<reference evidence="2 3" key="1">
    <citation type="journal article" date="2019" name="Sci. Rep.">
        <title>Orb-weaving spider Araneus ventricosus genome elucidates the spidroin gene catalogue.</title>
        <authorList>
            <person name="Kono N."/>
            <person name="Nakamura H."/>
            <person name="Ohtoshi R."/>
            <person name="Moran D.A.P."/>
            <person name="Shinohara A."/>
            <person name="Yoshida Y."/>
            <person name="Fujiwara M."/>
            <person name="Mori M."/>
            <person name="Tomita M."/>
            <person name="Arakawa K."/>
        </authorList>
    </citation>
    <scope>NUCLEOTIDE SEQUENCE [LARGE SCALE GENOMIC DNA]</scope>
</reference>
<dbReference type="EMBL" id="BGPR01010284">
    <property type="protein sequence ID" value="GBN45325.1"/>
    <property type="molecule type" value="Genomic_DNA"/>
</dbReference>
<accession>A0A4Y2P085</accession>
<name>A0A4Y2P085_ARAVE</name>
<protein>
    <submittedName>
        <fullName evidence="2">Uncharacterized protein</fullName>
    </submittedName>
</protein>
<feature type="compositionally biased region" description="Polar residues" evidence="1">
    <location>
        <begin position="9"/>
        <end position="25"/>
    </location>
</feature>
<comment type="caution">
    <text evidence="2">The sequence shown here is derived from an EMBL/GenBank/DDBJ whole genome shotgun (WGS) entry which is preliminary data.</text>
</comment>
<evidence type="ECO:0000256" key="1">
    <source>
        <dbReference type="SAM" id="MobiDB-lite"/>
    </source>
</evidence>
<organism evidence="2 3">
    <name type="scientific">Araneus ventricosus</name>
    <name type="common">Orbweaver spider</name>
    <name type="synonym">Epeira ventricosa</name>
    <dbReference type="NCBI Taxonomy" id="182803"/>
    <lineage>
        <taxon>Eukaryota</taxon>
        <taxon>Metazoa</taxon>
        <taxon>Ecdysozoa</taxon>
        <taxon>Arthropoda</taxon>
        <taxon>Chelicerata</taxon>
        <taxon>Arachnida</taxon>
        <taxon>Araneae</taxon>
        <taxon>Araneomorphae</taxon>
        <taxon>Entelegynae</taxon>
        <taxon>Araneoidea</taxon>
        <taxon>Araneidae</taxon>
        <taxon>Araneus</taxon>
    </lineage>
</organism>
<gene>
    <name evidence="2" type="ORF">AVEN_156986_1</name>
</gene>
<dbReference type="Proteomes" id="UP000499080">
    <property type="component" value="Unassembled WGS sequence"/>
</dbReference>
<dbReference type="AlphaFoldDB" id="A0A4Y2P085"/>